<feature type="transmembrane region" description="Helical" evidence="1">
    <location>
        <begin position="80"/>
        <end position="99"/>
    </location>
</feature>
<organism evidence="2 3">
    <name type="scientific">Vigna mungo</name>
    <name type="common">Black gram</name>
    <name type="synonym">Phaseolus mungo</name>
    <dbReference type="NCBI Taxonomy" id="3915"/>
    <lineage>
        <taxon>Eukaryota</taxon>
        <taxon>Viridiplantae</taxon>
        <taxon>Streptophyta</taxon>
        <taxon>Embryophyta</taxon>
        <taxon>Tracheophyta</taxon>
        <taxon>Spermatophyta</taxon>
        <taxon>Magnoliopsida</taxon>
        <taxon>eudicotyledons</taxon>
        <taxon>Gunneridae</taxon>
        <taxon>Pentapetalae</taxon>
        <taxon>rosids</taxon>
        <taxon>fabids</taxon>
        <taxon>Fabales</taxon>
        <taxon>Fabaceae</taxon>
        <taxon>Papilionoideae</taxon>
        <taxon>50 kb inversion clade</taxon>
        <taxon>NPAAA clade</taxon>
        <taxon>indigoferoid/millettioid clade</taxon>
        <taxon>Phaseoleae</taxon>
        <taxon>Vigna</taxon>
    </lineage>
</organism>
<keyword evidence="3" id="KW-1185">Reference proteome</keyword>
<keyword evidence="1" id="KW-1133">Transmembrane helix</keyword>
<sequence>MWKFLFGVRMIFGPDIASLLLTTFLIVAPAIAFCVKVYLQIKKNDDFSHEFWFPVVVVGAVLTVLVNTIGILFPESLHKLVVILCIFLPFSLVCCLFSATEW</sequence>
<gene>
    <name evidence="2" type="ORF">V8G54_018480</name>
</gene>
<evidence type="ECO:0000313" key="3">
    <source>
        <dbReference type="Proteomes" id="UP001374535"/>
    </source>
</evidence>
<dbReference type="AlphaFoldDB" id="A0AAQ3RUN1"/>
<reference evidence="2 3" key="1">
    <citation type="journal article" date="2023" name="Life. Sci Alliance">
        <title>Evolutionary insights into 3D genome organization and epigenetic landscape of Vigna mungo.</title>
        <authorList>
            <person name="Junaid A."/>
            <person name="Singh B."/>
            <person name="Bhatia S."/>
        </authorList>
    </citation>
    <scope>NUCLEOTIDE SEQUENCE [LARGE SCALE GENOMIC DNA]</scope>
    <source>
        <strain evidence="2">Urdbean</strain>
    </source>
</reference>
<keyword evidence="1" id="KW-0472">Membrane</keyword>
<dbReference type="EMBL" id="CP144695">
    <property type="protein sequence ID" value="WVZ05134.1"/>
    <property type="molecule type" value="Genomic_DNA"/>
</dbReference>
<evidence type="ECO:0000313" key="2">
    <source>
        <dbReference type="EMBL" id="WVZ05134.1"/>
    </source>
</evidence>
<name>A0AAQ3RUN1_VIGMU</name>
<protein>
    <submittedName>
        <fullName evidence="2">Uncharacterized protein</fullName>
    </submittedName>
</protein>
<dbReference type="Proteomes" id="UP001374535">
    <property type="component" value="Chromosome 6"/>
</dbReference>
<accession>A0AAQ3RUN1</accession>
<keyword evidence="1" id="KW-0812">Transmembrane</keyword>
<evidence type="ECO:0000256" key="1">
    <source>
        <dbReference type="SAM" id="Phobius"/>
    </source>
</evidence>
<proteinExistence type="predicted"/>
<feature type="transmembrane region" description="Helical" evidence="1">
    <location>
        <begin position="51"/>
        <end position="73"/>
    </location>
</feature>